<evidence type="ECO:0000313" key="1">
    <source>
        <dbReference type="EMBL" id="OGX89375.1"/>
    </source>
</evidence>
<organism evidence="1 2">
    <name type="scientific">Hymenobacter coccineus</name>
    <dbReference type="NCBI Taxonomy" id="1908235"/>
    <lineage>
        <taxon>Bacteria</taxon>
        <taxon>Pseudomonadati</taxon>
        <taxon>Bacteroidota</taxon>
        <taxon>Cytophagia</taxon>
        <taxon>Cytophagales</taxon>
        <taxon>Hymenobacteraceae</taxon>
        <taxon>Hymenobacter</taxon>
    </lineage>
</organism>
<dbReference type="EMBL" id="MDZA01000288">
    <property type="protein sequence ID" value="OGX89375.1"/>
    <property type="molecule type" value="Genomic_DNA"/>
</dbReference>
<dbReference type="SUPFAM" id="SSF52490">
    <property type="entry name" value="Tubulin nucleotide-binding domain-like"/>
    <property type="match status" value="1"/>
</dbReference>
<dbReference type="RefSeq" id="WP_070744856.1">
    <property type="nucleotide sequence ID" value="NZ_MDZA01000288.1"/>
</dbReference>
<proteinExistence type="predicted"/>
<keyword evidence="2" id="KW-1185">Reference proteome</keyword>
<comment type="caution">
    <text evidence="1">The sequence shown here is derived from an EMBL/GenBank/DDBJ whole genome shotgun (WGS) entry which is preliminary data.</text>
</comment>
<dbReference type="InterPro" id="IPR036525">
    <property type="entry name" value="Tubulin/FtsZ_GTPase_sf"/>
</dbReference>
<dbReference type="Proteomes" id="UP000177506">
    <property type="component" value="Unassembled WGS sequence"/>
</dbReference>
<dbReference type="AlphaFoldDB" id="A0A1G1TEU6"/>
<protein>
    <submittedName>
        <fullName evidence="1">Uncharacterized protein</fullName>
    </submittedName>
</protein>
<gene>
    <name evidence="1" type="ORF">BEN49_09130</name>
</gene>
<reference evidence="1 2" key="1">
    <citation type="submission" date="2016-08" db="EMBL/GenBank/DDBJ databases">
        <title>Hymenobacter coccineus sp. nov., Hymenobacter lapidarius sp. nov. and Hymenobacter glacialis sp. nov., isolated from Antarctic soil.</title>
        <authorList>
            <person name="Sedlacek I."/>
            <person name="Kralova S."/>
            <person name="Kyrova K."/>
            <person name="Maslanova I."/>
            <person name="Stankova E."/>
            <person name="Vrbovska V."/>
            <person name="Nemec M."/>
            <person name="Bartak M."/>
            <person name="Svec P."/>
            <person name="Busse H.-J."/>
            <person name="Pantucek R."/>
        </authorList>
    </citation>
    <scope>NUCLEOTIDE SEQUENCE [LARGE SCALE GENOMIC DNA]</scope>
    <source>
        <strain evidence="1 2">CCM 8649</strain>
    </source>
</reference>
<accession>A0A1G1TEU6</accession>
<dbReference type="OrthoDB" id="844533at2"/>
<sequence length="488" mass="53899">MAKLFLFGIGGTGSRVIRSLTMLLAAGVEIKNCDTVVPIIIDPDARNGDMNRTVELLKTYARLRKSLEPAPAVGDFFHTDIKTLSAIAQSGSGDVKDAFVYDFGNINESFRDYLHYDRMPVESRHLVDLLFTPENLASPLTVGFKGSPNVGSVVLNGLMGSAEIQAFANNFNEQDGDRVFFISSIFGGTGAAGFPLLLKNLRYPDLSGGQRLPNEKALREAPMGGLSVLPYFKVNPSAESAIDSRFFITKTKAALSYYETNLRGLNSLYYLADPVTKSYDNQEGGANQTNGAHFIELVGALAVFDFMAHSKAELQGQELFFEYGLEKDDRPVRFGSLDADKSMQLLGRALTRFQLFATFLTHGLPGTMDAVFAKTLQLPADWKHDDFYRALRELLDNPAYGFTPWLKELATNDRAFAPFQLGSADYNDLVHGQRVETGFFDKGIVTNSLRKSLDDSATKVTHTTRPGQFVELFSKVMRETVDSKIKGF</sequence>
<name>A0A1G1TEU6_9BACT</name>
<evidence type="ECO:0000313" key="2">
    <source>
        <dbReference type="Proteomes" id="UP000177506"/>
    </source>
</evidence>